<feature type="transmembrane region" description="Helical" evidence="1">
    <location>
        <begin position="66"/>
        <end position="90"/>
    </location>
</feature>
<accession>A0AAV2REZ3</accession>
<feature type="transmembrane region" description="Helical" evidence="1">
    <location>
        <begin position="40"/>
        <end position="60"/>
    </location>
</feature>
<dbReference type="EMBL" id="CAXKWB010019264">
    <property type="protein sequence ID" value="CAL4121777.1"/>
    <property type="molecule type" value="Genomic_DNA"/>
</dbReference>
<reference evidence="2 3" key="1">
    <citation type="submission" date="2024-05" db="EMBL/GenBank/DDBJ databases">
        <authorList>
            <person name="Wallberg A."/>
        </authorList>
    </citation>
    <scope>NUCLEOTIDE SEQUENCE [LARGE SCALE GENOMIC DNA]</scope>
</reference>
<keyword evidence="1" id="KW-0812">Transmembrane</keyword>
<dbReference type="AlphaFoldDB" id="A0AAV2REZ3"/>
<keyword evidence="3" id="KW-1185">Reference proteome</keyword>
<keyword evidence="1" id="KW-1133">Transmembrane helix</keyword>
<protein>
    <recommendedName>
        <fullName evidence="4">NADH dehydrogenase subunit 2</fullName>
    </recommendedName>
</protein>
<gene>
    <name evidence="2" type="ORF">MNOR_LOCUS22639</name>
</gene>
<organism evidence="2 3">
    <name type="scientific">Meganyctiphanes norvegica</name>
    <name type="common">Northern krill</name>
    <name type="synonym">Thysanopoda norvegica</name>
    <dbReference type="NCBI Taxonomy" id="48144"/>
    <lineage>
        <taxon>Eukaryota</taxon>
        <taxon>Metazoa</taxon>
        <taxon>Ecdysozoa</taxon>
        <taxon>Arthropoda</taxon>
        <taxon>Crustacea</taxon>
        <taxon>Multicrustacea</taxon>
        <taxon>Malacostraca</taxon>
        <taxon>Eumalacostraca</taxon>
        <taxon>Eucarida</taxon>
        <taxon>Euphausiacea</taxon>
        <taxon>Euphausiidae</taxon>
        <taxon>Meganyctiphanes</taxon>
    </lineage>
</organism>
<name>A0AAV2REZ3_MEGNR</name>
<comment type="caution">
    <text evidence="2">The sequence shown here is derived from an EMBL/GenBank/DDBJ whole genome shotgun (WGS) entry which is preliminary data.</text>
</comment>
<keyword evidence="1" id="KW-0472">Membrane</keyword>
<evidence type="ECO:0000313" key="2">
    <source>
        <dbReference type="EMBL" id="CAL4121777.1"/>
    </source>
</evidence>
<sequence>MYTFSLIPKLIHPVLLFNLLDIISNFTWSDWIVKTLAKISVPNSVNIAIMYLGIGLSSLLPIPTFFMFYIMLVLILLMLLLLPIPTFFTFSIMLSVDVADVAVVVTVVADAVVSVAVADVASVIALH</sequence>
<evidence type="ECO:0008006" key="4">
    <source>
        <dbReference type="Google" id="ProtNLM"/>
    </source>
</evidence>
<dbReference type="Proteomes" id="UP001497623">
    <property type="component" value="Unassembled WGS sequence"/>
</dbReference>
<evidence type="ECO:0000256" key="1">
    <source>
        <dbReference type="SAM" id="Phobius"/>
    </source>
</evidence>
<feature type="transmembrane region" description="Helical" evidence="1">
    <location>
        <begin position="6"/>
        <end position="28"/>
    </location>
</feature>
<feature type="transmembrane region" description="Helical" evidence="1">
    <location>
        <begin position="102"/>
        <end position="126"/>
    </location>
</feature>
<feature type="non-terminal residue" evidence="2">
    <location>
        <position position="127"/>
    </location>
</feature>
<evidence type="ECO:0000313" key="3">
    <source>
        <dbReference type="Proteomes" id="UP001497623"/>
    </source>
</evidence>
<proteinExistence type="predicted"/>